<dbReference type="EMBL" id="AGDZ01000005">
    <property type="protein sequence ID" value="EMB27749.1"/>
    <property type="molecule type" value="Genomic_DNA"/>
</dbReference>
<dbReference type="Proteomes" id="UP000016183">
    <property type="component" value="Unassembled WGS sequence"/>
</dbReference>
<comment type="caution">
    <text evidence="1">The sequence shown here is derived from an EMBL/GenBank/DDBJ whole genome shotgun (WGS) entry which is preliminary data.</text>
</comment>
<reference evidence="1 2" key="1">
    <citation type="submission" date="2012-01" db="EMBL/GenBank/DDBJ databases">
        <title>The Genome Sequence of Treponema denticola SP33.</title>
        <authorList>
            <consortium name="The Broad Institute Genome Sequencing Platform"/>
            <person name="Earl A."/>
            <person name="Ward D."/>
            <person name="Feldgarden M."/>
            <person name="Gevers D."/>
            <person name="Blanton J.M."/>
            <person name="Fenno C.J."/>
            <person name="Baranova O.V."/>
            <person name="Mathney J."/>
            <person name="Dewhirst F.E."/>
            <person name="Izard J."/>
            <person name="Young S.K."/>
            <person name="Zeng Q."/>
            <person name="Gargeya S."/>
            <person name="Fitzgerald M."/>
            <person name="Haas B."/>
            <person name="Abouelleil A."/>
            <person name="Alvarado L."/>
            <person name="Arachchi H.M."/>
            <person name="Berlin A."/>
            <person name="Chapman S.B."/>
            <person name="Gearin G."/>
            <person name="Goldberg J."/>
            <person name="Griggs A."/>
            <person name="Gujja S."/>
            <person name="Hansen M."/>
            <person name="Heiman D."/>
            <person name="Howarth C."/>
            <person name="Larimer J."/>
            <person name="Lui A."/>
            <person name="MacDonald P.J.P."/>
            <person name="McCowen C."/>
            <person name="Montmayeur A."/>
            <person name="Murphy C."/>
            <person name="Neiman D."/>
            <person name="Pearson M."/>
            <person name="Priest M."/>
            <person name="Roberts A."/>
            <person name="Saif S."/>
            <person name="Shea T."/>
            <person name="Sisk P."/>
            <person name="Stolte C."/>
            <person name="Sykes S."/>
            <person name="Wortman J."/>
            <person name="Nusbaum C."/>
            <person name="Birren B."/>
        </authorList>
    </citation>
    <scope>NUCLEOTIDE SEQUENCE [LARGE SCALE GENOMIC DNA]</scope>
    <source>
        <strain evidence="1 2">SP33</strain>
    </source>
</reference>
<protein>
    <submittedName>
        <fullName evidence="1">Uncharacterized protein</fullName>
    </submittedName>
</protein>
<evidence type="ECO:0000313" key="2">
    <source>
        <dbReference type="Proteomes" id="UP000016183"/>
    </source>
</evidence>
<accession>M2C089</accession>
<proteinExistence type="predicted"/>
<organism evidence="1 2">
    <name type="scientific">Treponema denticola SP33</name>
    <dbReference type="NCBI Taxonomy" id="999437"/>
    <lineage>
        <taxon>Bacteria</taxon>
        <taxon>Pseudomonadati</taxon>
        <taxon>Spirochaetota</taxon>
        <taxon>Spirochaetia</taxon>
        <taxon>Spirochaetales</taxon>
        <taxon>Treponemataceae</taxon>
        <taxon>Treponema</taxon>
    </lineage>
</organism>
<dbReference type="HOGENOM" id="CLU_3318653_0_0_12"/>
<evidence type="ECO:0000313" key="1">
    <source>
        <dbReference type="EMBL" id="EMB27749.1"/>
    </source>
</evidence>
<name>M2C089_TREDN</name>
<dbReference type="PATRIC" id="fig|999437.3.peg.190"/>
<gene>
    <name evidence="1" type="ORF">HMPREF9733_00191</name>
</gene>
<dbReference type="AlphaFoldDB" id="M2C089"/>
<sequence>MKSTEVYKIIKEWAEYFKNIIKRIVGILEQKAMKDSLSI</sequence>